<dbReference type="NCBIfam" id="NF004790">
    <property type="entry name" value="PRK06136.1"/>
    <property type="match status" value="1"/>
</dbReference>
<dbReference type="InterPro" id="IPR014777">
    <property type="entry name" value="4pyrrole_Mease_sub1"/>
</dbReference>
<keyword evidence="3" id="KW-0597">Phosphoprotein</keyword>
<evidence type="ECO:0000256" key="13">
    <source>
        <dbReference type="ARBA" id="ARBA00060548"/>
    </source>
</evidence>
<dbReference type="InterPro" id="IPR035996">
    <property type="entry name" value="4pyrrol_Methylase_sf"/>
</dbReference>
<keyword evidence="5 14" id="KW-0489">Methyltransferase</keyword>
<evidence type="ECO:0000256" key="15">
    <source>
        <dbReference type="SAM" id="MobiDB-lite"/>
    </source>
</evidence>
<feature type="compositionally biased region" description="Low complexity" evidence="15">
    <location>
        <begin position="268"/>
        <end position="296"/>
    </location>
</feature>
<gene>
    <name evidence="17" type="primary">cobA</name>
    <name evidence="17" type="ORF">C2E15_09485</name>
</gene>
<dbReference type="FunFam" id="3.30.950.10:FF:000001">
    <property type="entry name" value="Siroheme synthase"/>
    <property type="match status" value="1"/>
</dbReference>
<dbReference type="InterPro" id="IPR050161">
    <property type="entry name" value="Siro_Cobalamin_biosynth"/>
</dbReference>
<dbReference type="PANTHER" id="PTHR45790">
    <property type="entry name" value="SIROHEME SYNTHASE-RELATED"/>
    <property type="match status" value="1"/>
</dbReference>
<dbReference type="SUPFAM" id="SSF53790">
    <property type="entry name" value="Tetrapyrrole methylase"/>
    <property type="match status" value="1"/>
</dbReference>
<evidence type="ECO:0000256" key="2">
    <source>
        <dbReference type="ARBA" id="ARBA00012162"/>
    </source>
</evidence>
<name>A0A2L0IFF4_9GAMM</name>
<comment type="similarity">
    <text evidence="1 14">Belongs to the precorrin methyltransferase family.</text>
</comment>
<dbReference type="EC" id="2.1.1.107" evidence="2"/>
<keyword evidence="11" id="KW-0511">Multifunctional enzyme</keyword>
<evidence type="ECO:0000256" key="12">
    <source>
        <dbReference type="ARBA" id="ARBA00025705"/>
    </source>
</evidence>
<evidence type="ECO:0000256" key="7">
    <source>
        <dbReference type="ARBA" id="ARBA00022691"/>
    </source>
</evidence>
<dbReference type="Gene3D" id="3.40.1010.10">
    <property type="entry name" value="Cobalt-precorrin-4 Transmethylase, Domain 1"/>
    <property type="match status" value="1"/>
</dbReference>
<feature type="compositionally biased region" description="Basic and acidic residues" evidence="15">
    <location>
        <begin position="298"/>
        <end position="311"/>
    </location>
</feature>
<dbReference type="KEGG" id="pgz:C2E15_09485"/>
<comment type="pathway">
    <text evidence="12">Porphyrin-containing compound metabolism; siroheme biosynthesis; precorrin-2 from uroporphyrinogen III: step 1/1.</text>
</comment>
<proteinExistence type="inferred from homology"/>
<dbReference type="Proteomes" id="UP000238365">
    <property type="component" value="Chromosome"/>
</dbReference>
<keyword evidence="9" id="KW-0456">Lyase</keyword>
<evidence type="ECO:0000256" key="11">
    <source>
        <dbReference type="ARBA" id="ARBA00023268"/>
    </source>
</evidence>
<keyword evidence="6 14" id="KW-0808">Transferase</keyword>
<evidence type="ECO:0000256" key="14">
    <source>
        <dbReference type="RuleBase" id="RU003960"/>
    </source>
</evidence>
<evidence type="ECO:0000313" key="17">
    <source>
        <dbReference type="EMBL" id="AUX93287.1"/>
    </source>
</evidence>
<keyword evidence="4" id="KW-0169">Cobalamin biosynthesis</keyword>
<keyword evidence="18" id="KW-1185">Reference proteome</keyword>
<dbReference type="AlphaFoldDB" id="A0A2L0IFF4"/>
<keyword evidence="7" id="KW-0949">S-adenosyl-L-methionine</keyword>
<dbReference type="EMBL" id="CP026377">
    <property type="protein sequence ID" value="AUX93287.1"/>
    <property type="molecule type" value="Genomic_DNA"/>
</dbReference>
<organism evidence="17 18">
    <name type="scientific">Mixta gaviniae</name>
    <dbReference type="NCBI Taxonomy" id="665914"/>
    <lineage>
        <taxon>Bacteria</taxon>
        <taxon>Pseudomonadati</taxon>
        <taxon>Pseudomonadota</taxon>
        <taxon>Gammaproteobacteria</taxon>
        <taxon>Enterobacterales</taxon>
        <taxon>Erwiniaceae</taxon>
        <taxon>Mixta</taxon>
    </lineage>
</organism>
<dbReference type="PROSITE" id="PS51257">
    <property type="entry name" value="PROKAR_LIPOPROTEIN"/>
    <property type="match status" value="1"/>
</dbReference>
<comment type="pathway">
    <text evidence="13">Cofactor biosynthesis; adenosylcobalamin biosynthesis; precorrin-2 from uroporphyrinogen III: step 1/1.</text>
</comment>
<evidence type="ECO:0000256" key="8">
    <source>
        <dbReference type="ARBA" id="ARBA00023002"/>
    </source>
</evidence>
<evidence type="ECO:0000256" key="1">
    <source>
        <dbReference type="ARBA" id="ARBA00005879"/>
    </source>
</evidence>
<dbReference type="PANTHER" id="PTHR45790:SF3">
    <property type="entry name" value="S-ADENOSYL-L-METHIONINE-DEPENDENT UROPORPHYRINOGEN III METHYLTRANSFERASE, CHLOROPLASTIC"/>
    <property type="match status" value="1"/>
</dbReference>
<dbReference type="GO" id="GO:0016829">
    <property type="term" value="F:lyase activity"/>
    <property type="evidence" value="ECO:0007669"/>
    <property type="project" value="UniProtKB-KW"/>
</dbReference>
<dbReference type="GO" id="GO:0032259">
    <property type="term" value="P:methylation"/>
    <property type="evidence" value="ECO:0007669"/>
    <property type="project" value="UniProtKB-KW"/>
</dbReference>
<dbReference type="GO" id="GO:0009236">
    <property type="term" value="P:cobalamin biosynthetic process"/>
    <property type="evidence" value="ECO:0007669"/>
    <property type="project" value="UniProtKB-KW"/>
</dbReference>
<protein>
    <recommendedName>
        <fullName evidence="2">uroporphyrinogen-III C-methyltransferase</fullName>
        <ecNumber evidence="2">2.1.1.107</ecNumber>
    </recommendedName>
</protein>
<accession>A0A2L0IFF4</accession>
<reference evidence="17 18" key="1">
    <citation type="submission" date="2018-01" db="EMBL/GenBank/DDBJ databases">
        <title>Complete and assembled Genome of Pantoea gaviniae DSM22758T.</title>
        <authorList>
            <person name="Stevens M.J.A."/>
            <person name="Zurfluh K."/>
            <person name="Stephan R."/>
        </authorList>
    </citation>
    <scope>NUCLEOTIDE SEQUENCE [LARGE SCALE GENOMIC DNA]</scope>
    <source>
        <strain evidence="17 18">DSM 22758</strain>
    </source>
</reference>
<dbReference type="InterPro" id="IPR014776">
    <property type="entry name" value="4pyrrole_Mease_sub2"/>
</dbReference>
<dbReference type="GO" id="GO:0004851">
    <property type="term" value="F:uroporphyrin-III C-methyltransferase activity"/>
    <property type="evidence" value="ECO:0007669"/>
    <property type="project" value="UniProtKB-EC"/>
</dbReference>
<sequence>MTQRLPALKQLLNGTHAPSGSGCVWLVGAGPGDPELLTLKALRLIEAADVVVYDRLVSEAILTLIPAATLALDVGKTPGFHGMTQRQISQLLVDLARSGRQVVRLKGGDPFIFGRGGEEMQWLQAAGVPCYIVPGITAATGCAAACGIPLTHRDYAQSVRFITGHGKAGRPQLTGAGWQDASQTLVFYMGLTWGAELSQQLRQHGRAAETPVAIVERGTRRDQRVLIATLATLEETLRRERPQSPALMIVGEVVSLYRHEARQGEILQQEAQAQQGAETQQQEAQAQQGAETQQGEVARQEEDIQLREPAR</sequence>
<dbReference type="GO" id="GO:0016491">
    <property type="term" value="F:oxidoreductase activity"/>
    <property type="evidence" value="ECO:0007669"/>
    <property type="project" value="UniProtKB-KW"/>
</dbReference>
<evidence type="ECO:0000256" key="4">
    <source>
        <dbReference type="ARBA" id="ARBA00022573"/>
    </source>
</evidence>
<dbReference type="NCBIfam" id="TIGR01469">
    <property type="entry name" value="cobA_cysG_Cterm"/>
    <property type="match status" value="1"/>
</dbReference>
<dbReference type="Pfam" id="PF00590">
    <property type="entry name" value="TP_methylase"/>
    <property type="match status" value="1"/>
</dbReference>
<dbReference type="GO" id="GO:0019354">
    <property type="term" value="P:siroheme biosynthetic process"/>
    <property type="evidence" value="ECO:0007669"/>
    <property type="project" value="UniProtKB-UniPathway"/>
</dbReference>
<dbReference type="Gene3D" id="3.30.950.10">
    <property type="entry name" value="Methyltransferase, Cobalt-precorrin-4 Transmethylase, Domain 2"/>
    <property type="match status" value="1"/>
</dbReference>
<evidence type="ECO:0000256" key="3">
    <source>
        <dbReference type="ARBA" id="ARBA00022553"/>
    </source>
</evidence>
<dbReference type="PROSITE" id="PS00839">
    <property type="entry name" value="SUMT_1"/>
    <property type="match status" value="1"/>
</dbReference>
<evidence type="ECO:0000256" key="9">
    <source>
        <dbReference type="ARBA" id="ARBA00023239"/>
    </source>
</evidence>
<keyword evidence="10" id="KW-0627">Porphyrin biosynthesis</keyword>
<dbReference type="InterPro" id="IPR000878">
    <property type="entry name" value="4pyrrol_Mease"/>
</dbReference>
<dbReference type="InterPro" id="IPR003043">
    <property type="entry name" value="Uropor_MeTrfase_CS"/>
</dbReference>
<dbReference type="InterPro" id="IPR006366">
    <property type="entry name" value="CobA/CysG_C"/>
</dbReference>
<evidence type="ECO:0000256" key="6">
    <source>
        <dbReference type="ARBA" id="ARBA00022679"/>
    </source>
</evidence>
<evidence type="ECO:0000259" key="16">
    <source>
        <dbReference type="Pfam" id="PF00590"/>
    </source>
</evidence>
<dbReference type="UniPathway" id="UPA00262">
    <property type="reaction ID" value="UER00211"/>
</dbReference>
<dbReference type="CDD" id="cd11642">
    <property type="entry name" value="SUMT"/>
    <property type="match status" value="1"/>
</dbReference>
<feature type="region of interest" description="Disordered" evidence="15">
    <location>
        <begin position="268"/>
        <end position="311"/>
    </location>
</feature>
<feature type="domain" description="Tetrapyrrole methylase" evidence="16">
    <location>
        <begin position="24"/>
        <end position="233"/>
    </location>
</feature>
<evidence type="ECO:0000313" key="18">
    <source>
        <dbReference type="Proteomes" id="UP000238365"/>
    </source>
</evidence>
<keyword evidence="8" id="KW-0560">Oxidoreductase</keyword>
<evidence type="ECO:0000256" key="10">
    <source>
        <dbReference type="ARBA" id="ARBA00023244"/>
    </source>
</evidence>
<dbReference type="FunFam" id="3.40.1010.10:FF:000001">
    <property type="entry name" value="Siroheme synthase"/>
    <property type="match status" value="1"/>
</dbReference>
<evidence type="ECO:0000256" key="5">
    <source>
        <dbReference type="ARBA" id="ARBA00022603"/>
    </source>
</evidence>
<dbReference type="RefSeq" id="WP_104957149.1">
    <property type="nucleotide sequence ID" value="NZ_CP026377.1"/>
</dbReference>
<dbReference type="PROSITE" id="PS00840">
    <property type="entry name" value="SUMT_2"/>
    <property type="match status" value="1"/>
</dbReference>